<evidence type="ECO:0000313" key="10">
    <source>
        <dbReference type="Proteomes" id="UP000785679"/>
    </source>
</evidence>
<dbReference type="Pfam" id="PF00106">
    <property type="entry name" value="adh_short"/>
    <property type="match status" value="1"/>
</dbReference>
<comment type="subcellular location">
    <subcellularLocation>
        <location evidence="1">Mitochondrion</location>
    </subcellularLocation>
    <subcellularLocation>
        <location evidence="2">Peroxisome</location>
    </subcellularLocation>
</comment>
<keyword evidence="4" id="KW-0521">NADP</keyword>
<sequence>MANFEPFTIVKSKESLKGKTLFITGASRGIGYEIGLRAAKEGANIVIAAKTTEPHPKLEGTIYTAAADMVKAGGKALAVVCDVRDEKSVAAAVAKAVETFGGIDVLVNNASAIYQSTVEETDMKRYDLSMSINTRGTFLCSKYCIPHLRMAKNPHILTISPPLQAATDPKVNWFARYCTGYVFSKLGMTFVTHGLSEELREDGIACNTLWPRTMVGTAVVQNLLGGEDSMQKSRSPLIMSDAAFEIITGESKTTTGNFFIDDEVLLSVHGQKFDIGQYRLVKGAKETDLYPDIIM</sequence>
<dbReference type="GO" id="GO:0016491">
    <property type="term" value="F:oxidoreductase activity"/>
    <property type="evidence" value="ECO:0007669"/>
    <property type="project" value="UniProtKB-KW"/>
</dbReference>
<evidence type="ECO:0000256" key="8">
    <source>
        <dbReference type="ARBA" id="ARBA00040243"/>
    </source>
</evidence>
<evidence type="ECO:0000313" key="9">
    <source>
        <dbReference type="EMBL" id="TNV76822.1"/>
    </source>
</evidence>
<dbReference type="AlphaFoldDB" id="A0A8J8NJU5"/>
<keyword evidence="6" id="KW-0496">Mitochondrion</keyword>
<keyword evidence="7" id="KW-0576">Peroxisome</keyword>
<evidence type="ECO:0000256" key="2">
    <source>
        <dbReference type="ARBA" id="ARBA00004275"/>
    </source>
</evidence>
<dbReference type="SUPFAM" id="SSF51735">
    <property type="entry name" value="NAD(P)-binding Rossmann-fold domains"/>
    <property type="match status" value="1"/>
</dbReference>
<dbReference type="InterPro" id="IPR051935">
    <property type="entry name" value="HSDL2"/>
</dbReference>
<dbReference type="PANTHER" id="PTHR42808">
    <property type="entry name" value="HYDROXYSTEROID DEHYDROGENASE-LIKE PROTEIN 2"/>
    <property type="match status" value="1"/>
</dbReference>
<organism evidence="9 10">
    <name type="scientific">Halteria grandinella</name>
    <dbReference type="NCBI Taxonomy" id="5974"/>
    <lineage>
        <taxon>Eukaryota</taxon>
        <taxon>Sar</taxon>
        <taxon>Alveolata</taxon>
        <taxon>Ciliophora</taxon>
        <taxon>Intramacronucleata</taxon>
        <taxon>Spirotrichea</taxon>
        <taxon>Stichotrichia</taxon>
        <taxon>Sporadotrichida</taxon>
        <taxon>Halteriidae</taxon>
        <taxon>Halteria</taxon>
    </lineage>
</organism>
<dbReference type="Gene3D" id="3.40.50.720">
    <property type="entry name" value="NAD(P)-binding Rossmann-like Domain"/>
    <property type="match status" value="1"/>
</dbReference>
<dbReference type="InterPro" id="IPR002347">
    <property type="entry name" value="SDR_fam"/>
</dbReference>
<evidence type="ECO:0000256" key="3">
    <source>
        <dbReference type="ARBA" id="ARBA00006484"/>
    </source>
</evidence>
<gene>
    <name evidence="9" type="ORF">FGO68_gene9774</name>
</gene>
<evidence type="ECO:0000256" key="7">
    <source>
        <dbReference type="ARBA" id="ARBA00023140"/>
    </source>
</evidence>
<dbReference type="GO" id="GO:0005777">
    <property type="term" value="C:peroxisome"/>
    <property type="evidence" value="ECO:0007669"/>
    <property type="project" value="UniProtKB-SubCell"/>
</dbReference>
<dbReference type="PANTHER" id="PTHR42808:SF3">
    <property type="entry name" value="HYDROXYSTEROID DEHYDROGENASE-LIKE PROTEIN 2"/>
    <property type="match status" value="1"/>
</dbReference>
<dbReference type="FunFam" id="3.40.50.720:FF:000301">
    <property type="entry name" value="Hydroxysteroid dehydrogenase like 2"/>
    <property type="match status" value="1"/>
</dbReference>
<evidence type="ECO:0000256" key="1">
    <source>
        <dbReference type="ARBA" id="ARBA00004173"/>
    </source>
</evidence>
<dbReference type="EMBL" id="RRYP01012905">
    <property type="protein sequence ID" value="TNV76822.1"/>
    <property type="molecule type" value="Genomic_DNA"/>
</dbReference>
<name>A0A8J8NJU5_HALGN</name>
<keyword evidence="10" id="KW-1185">Reference proteome</keyword>
<evidence type="ECO:0000256" key="6">
    <source>
        <dbReference type="ARBA" id="ARBA00023128"/>
    </source>
</evidence>
<evidence type="ECO:0000256" key="4">
    <source>
        <dbReference type="ARBA" id="ARBA00022857"/>
    </source>
</evidence>
<protein>
    <recommendedName>
        <fullName evidence="8">Hydroxysteroid dehydrogenase-like protein 2</fullName>
    </recommendedName>
</protein>
<dbReference type="PRINTS" id="PR00081">
    <property type="entry name" value="GDHRDH"/>
</dbReference>
<dbReference type="InterPro" id="IPR036291">
    <property type="entry name" value="NAD(P)-bd_dom_sf"/>
</dbReference>
<comment type="similarity">
    <text evidence="3">Belongs to the short-chain dehydrogenases/reductases (SDR) family.</text>
</comment>
<dbReference type="Proteomes" id="UP000785679">
    <property type="component" value="Unassembled WGS sequence"/>
</dbReference>
<proteinExistence type="inferred from homology"/>
<evidence type="ECO:0000256" key="5">
    <source>
        <dbReference type="ARBA" id="ARBA00023002"/>
    </source>
</evidence>
<keyword evidence="5" id="KW-0560">Oxidoreductase</keyword>
<dbReference type="GO" id="GO:0005739">
    <property type="term" value="C:mitochondrion"/>
    <property type="evidence" value="ECO:0007669"/>
    <property type="project" value="UniProtKB-SubCell"/>
</dbReference>
<comment type="caution">
    <text evidence="9">The sequence shown here is derived from an EMBL/GenBank/DDBJ whole genome shotgun (WGS) entry which is preliminary data.</text>
</comment>
<accession>A0A8J8NJU5</accession>
<reference evidence="9" key="1">
    <citation type="submission" date="2019-06" db="EMBL/GenBank/DDBJ databases">
        <authorList>
            <person name="Zheng W."/>
        </authorList>
    </citation>
    <scope>NUCLEOTIDE SEQUENCE</scope>
    <source>
        <strain evidence="9">QDHG01</strain>
    </source>
</reference>
<dbReference type="OrthoDB" id="5327538at2759"/>
<dbReference type="NCBIfam" id="NF006133">
    <property type="entry name" value="PRK08278.1"/>
    <property type="match status" value="1"/>
</dbReference>